<feature type="transmembrane region" description="Helical" evidence="1">
    <location>
        <begin position="121"/>
        <end position="139"/>
    </location>
</feature>
<keyword evidence="1" id="KW-1133">Transmembrane helix</keyword>
<evidence type="ECO:0000256" key="1">
    <source>
        <dbReference type="SAM" id="Phobius"/>
    </source>
</evidence>
<dbReference type="RefSeq" id="WP_179662611.1">
    <property type="nucleotide sequence ID" value="NZ_JACCBG010000001.1"/>
</dbReference>
<keyword evidence="1" id="KW-0812">Transmembrane</keyword>
<gene>
    <name evidence="2" type="ORF">BJZ21_000856</name>
</gene>
<accession>A0A7Y9E3X0</accession>
<organism evidence="2 3">
    <name type="scientific">Nocardioides panaciterrulae</name>
    <dbReference type="NCBI Taxonomy" id="661492"/>
    <lineage>
        <taxon>Bacteria</taxon>
        <taxon>Bacillati</taxon>
        <taxon>Actinomycetota</taxon>
        <taxon>Actinomycetes</taxon>
        <taxon>Propionibacteriales</taxon>
        <taxon>Nocardioidaceae</taxon>
        <taxon>Nocardioides</taxon>
    </lineage>
</organism>
<feature type="transmembrane region" description="Helical" evidence="1">
    <location>
        <begin position="86"/>
        <end position="109"/>
    </location>
</feature>
<evidence type="ECO:0000313" key="2">
    <source>
        <dbReference type="EMBL" id="NYD40773.1"/>
    </source>
</evidence>
<name>A0A7Y9E3X0_9ACTN</name>
<dbReference type="Proteomes" id="UP000535511">
    <property type="component" value="Unassembled WGS sequence"/>
</dbReference>
<proteinExistence type="predicted"/>
<feature type="transmembrane region" description="Helical" evidence="1">
    <location>
        <begin position="12"/>
        <end position="31"/>
    </location>
</feature>
<dbReference type="AlphaFoldDB" id="A0A7Y9E3X0"/>
<evidence type="ECO:0000313" key="3">
    <source>
        <dbReference type="Proteomes" id="UP000535511"/>
    </source>
</evidence>
<reference evidence="2 3" key="1">
    <citation type="submission" date="2020-07" db="EMBL/GenBank/DDBJ databases">
        <title>Sequencing the genomes of 1000 actinobacteria strains.</title>
        <authorList>
            <person name="Klenk H.-P."/>
        </authorList>
    </citation>
    <scope>NUCLEOTIDE SEQUENCE [LARGE SCALE GENOMIC DNA]</scope>
    <source>
        <strain evidence="2 3">DSM 21350</strain>
    </source>
</reference>
<comment type="caution">
    <text evidence="2">The sequence shown here is derived from an EMBL/GenBank/DDBJ whole genome shotgun (WGS) entry which is preliminary data.</text>
</comment>
<keyword evidence="1" id="KW-0472">Membrane</keyword>
<protein>
    <submittedName>
        <fullName evidence="2">Uncharacterized protein</fullName>
    </submittedName>
</protein>
<feature type="transmembrane region" description="Helical" evidence="1">
    <location>
        <begin position="145"/>
        <end position="166"/>
    </location>
</feature>
<dbReference type="EMBL" id="JACCBG010000001">
    <property type="protein sequence ID" value="NYD40773.1"/>
    <property type="molecule type" value="Genomic_DNA"/>
</dbReference>
<keyword evidence="3" id="KW-1185">Reference proteome</keyword>
<sequence>MGESFSGFVPALAPLRTMAWGLLLVVVDLRVQGLDLVPDPIGWAVLLVGTLRLAPLHRGFVVAAWASGVGLVASLPDWLGAQGTLLTWAFSIAETVLVFATCTAVMVLAPGHRRGADAIRWWDLGLTVASAVLVALAIQEPDLTVLAVLAGVAALVVLVCFLVLLFRASRATPMGPGKTLQEIP</sequence>